<feature type="transmembrane region" description="Helical" evidence="8">
    <location>
        <begin position="253"/>
        <end position="273"/>
    </location>
</feature>
<keyword evidence="4 8" id="KW-1133">Transmembrane helix</keyword>
<evidence type="ECO:0000256" key="8">
    <source>
        <dbReference type="SAM" id="Phobius"/>
    </source>
</evidence>
<evidence type="ECO:0000256" key="2">
    <source>
        <dbReference type="ARBA" id="ARBA00022692"/>
    </source>
</evidence>
<dbReference type="EMBL" id="SDRB02003935">
    <property type="protein sequence ID" value="THG16666.1"/>
    <property type="molecule type" value="Genomic_DNA"/>
</dbReference>
<dbReference type="InterPro" id="IPR026961">
    <property type="entry name" value="PGG_dom"/>
</dbReference>
<dbReference type="Pfam" id="PF13962">
    <property type="entry name" value="PGG"/>
    <property type="match status" value="1"/>
</dbReference>
<sequence length="480" mass="54301">MCRGEGEVESGGGRVEQKLQELHEAIVEGNNKLEALLEVLDSRRWSPLHLASAQGRLDIVQALVSENPDMCTALDGDARTPLHLAAMKGNLDVLKMLFEASLYGPHELMNVKDVAGNTILHLAVRNKKLQVVDYLLKKIEKAEKTENRIKAVNAINNCGYTAYDIVMDSKNEQEFKDIKVSFRKVKAMQAKDLSQGDWLSKKRDILMVVASLIATMAFQAGINPPGGFWPDNAALHRAGEAIMAYNYPNTYPYFIRANTTGFVASVSTILLLVTGWPFKKKFFMWLLVVIMWVTITSIAFTYAFSIVVVSPKGEREPLFHTIVVGAIVWCCVMASLLIAHAIRVNWWLKTNKGINVWPQIKDFFKSKTSRQGESKFGRLGSFGRGARQRNSMTWRRADRQQQWQFKAKDLGAQAMVVIDDGVMAATDDGVMAAMVGLIARAREKERREIDSVRERERCMTVTRLEVEMEVEVKKRRERWR</sequence>
<dbReference type="STRING" id="542762.A0A4S4EKY7"/>
<comment type="caution">
    <text evidence="10">The sequence shown here is derived from an EMBL/GenBank/DDBJ whole genome shotgun (WGS) entry which is preliminary data.</text>
</comment>
<keyword evidence="11" id="KW-1185">Reference proteome</keyword>
<keyword evidence="6 8" id="KW-0472">Membrane</keyword>
<evidence type="ECO:0000256" key="5">
    <source>
        <dbReference type="ARBA" id="ARBA00023043"/>
    </source>
</evidence>
<feature type="domain" description="PGG" evidence="9">
    <location>
        <begin position="197"/>
        <end position="309"/>
    </location>
</feature>
<evidence type="ECO:0000256" key="1">
    <source>
        <dbReference type="ARBA" id="ARBA00004141"/>
    </source>
</evidence>
<feature type="repeat" description="ANK" evidence="7">
    <location>
        <begin position="77"/>
        <end position="99"/>
    </location>
</feature>
<dbReference type="InterPro" id="IPR002110">
    <property type="entry name" value="Ankyrin_rpt"/>
</dbReference>
<dbReference type="PROSITE" id="PS50088">
    <property type="entry name" value="ANK_REPEAT"/>
    <property type="match status" value="3"/>
</dbReference>
<proteinExistence type="predicted"/>
<comment type="subcellular location">
    <subcellularLocation>
        <location evidence="1">Membrane</location>
        <topology evidence="1">Multi-pass membrane protein</topology>
    </subcellularLocation>
</comment>
<dbReference type="Gene3D" id="1.25.40.20">
    <property type="entry name" value="Ankyrin repeat-containing domain"/>
    <property type="match status" value="1"/>
</dbReference>
<dbReference type="PROSITE" id="PS50297">
    <property type="entry name" value="ANK_REP_REGION"/>
    <property type="match status" value="3"/>
</dbReference>
<organism evidence="10 11">
    <name type="scientific">Camellia sinensis var. sinensis</name>
    <name type="common">China tea</name>
    <dbReference type="NCBI Taxonomy" id="542762"/>
    <lineage>
        <taxon>Eukaryota</taxon>
        <taxon>Viridiplantae</taxon>
        <taxon>Streptophyta</taxon>
        <taxon>Embryophyta</taxon>
        <taxon>Tracheophyta</taxon>
        <taxon>Spermatophyta</taxon>
        <taxon>Magnoliopsida</taxon>
        <taxon>eudicotyledons</taxon>
        <taxon>Gunneridae</taxon>
        <taxon>Pentapetalae</taxon>
        <taxon>asterids</taxon>
        <taxon>Ericales</taxon>
        <taxon>Theaceae</taxon>
        <taxon>Camellia</taxon>
    </lineage>
</organism>
<evidence type="ECO:0000259" key="9">
    <source>
        <dbReference type="Pfam" id="PF13962"/>
    </source>
</evidence>
<dbReference type="Proteomes" id="UP000306102">
    <property type="component" value="Unassembled WGS sequence"/>
</dbReference>
<keyword evidence="2 8" id="KW-0812">Transmembrane</keyword>
<dbReference type="Pfam" id="PF00023">
    <property type="entry name" value="Ank"/>
    <property type="match status" value="1"/>
</dbReference>
<name>A0A4S4EKY7_CAMSN</name>
<feature type="transmembrane region" description="Helical" evidence="8">
    <location>
        <begin position="318"/>
        <end position="342"/>
    </location>
</feature>
<reference evidence="10 11" key="1">
    <citation type="journal article" date="2018" name="Proc. Natl. Acad. Sci. U.S.A.">
        <title>Draft genome sequence of Camellia sinensis var. sinensis provides insights into the evolution of the tea genome and tea quality.</title>
        <authorList>
            <person name="Wei C."/>
            <person name="Yang H."/>
            <person name="Wang S."/>
            <person name="Zhao J."/>
            <person name="Liu C."/>
            <person name="Gao L."/>
            <person name="Xia E."/>
            <person name="Lu Y."/>
            <person name="Tai Y."/>
            <person name="She G."/>
            <person name="Sun J."/>
            <person name="Cao H."/>
            <person name="Tong W."/>
            <person name="Gao Q."/>
            <person name="Li Y."/>
            <person name="Deng W."/>
            <person name="Jiang X."/>
            <person name="Wang W."/>
            <person name="Chen Q."/>
            <person name="Zhang S."/>
            <person name="Li H."/>
            <person name="Wu J."/>
            <person name="Wang P."/>
            <person name="Li P."/>
            <person name="Shi C."/>
            <person name="Zheng F."/>
            <person name="Jian J."/>
            <person name="Huang B."/>
            <person name="Shan D."/>
            <person name="Shi M."/>
            <person name="Fang C."/>
            <person name="Yue Y."/>
            <person name="Li F."/>
            <person name="Li D."/>
            <person name="Wei S."/>
            <person name="Han B."/>
            <person name="Jiang C."/>
            <person name="Yin Y."/>
            <person name="Xia T."/>
            <person name="Zhang Z."/>
            <person name="Bennetzen J.L."/>
            <person name="Zhao S."/>
            <person name="Wan X."/>
        </authorList>
    </citation>
    <scope>NUCLEOTIDE SEQUENCE [LARGE SCALE GENOMIC DNA]</scope>
    <source>
        <strain evidence="11">cv. Shuchazao</strain>
        <tissue evidence="10">Leaf</tissue>
    </source>
</reference>
<keyword evidence="3" id="KW-0677">Repeat</keyword>
<dbReference type="Pfam" id="PF12796">
    <property type="entry name" value="Ank_2"/>
    <property type="match status" value="1"/>
</dbReference>
<evidence type="ECO:0000256" key="4">
    <source>
        <dbReference type="ARBA" id="ARBA00022989"/>
    </source>
</evidence>
<evidence type="ECO:0000256" key="3">
    <source>
        <dbReference type="ARBA" id="ARBA00022737"/>
    </source>
</evidence>
<evidence type="ECO:0000256" key="6">
    <source>
        <dbReference type="ARBA" id="ARBA00023136"/>
    </source>
</evidence>
<dbReference type="AlphaFoldDB" id="A0A4S4EKY7"/>
<feature type="repeat" description="ANK" evidence="7">
    <location>
        <begin position="43"/>
        <end position="70"/>
    </location>
</feature>
<evidence type="ECO:0000256" key="7">
    <source>
        <dbReference type="PROSITE-ProRule" id="PRU00023"/>
    </source>
</evidence>
<dbReference type="PANTHER" id="PTHR24186">
    <property type="entry name" value="PROTEIN PHOSPHATASE 1 REGULATORY SUBUNIT"/>
    <property type="match status" value="1"/>
</dbReference>
<dbReference type="SUPFAM" id="SSF48403">
    <property type="entry name" value="Ankyrin repeat"/>
    <property type="match status" value="1"/>
</dbReference>
<evidence type="ECO:0000313" key="10">
    <source>
        <dbReference type="EMBL" id="THG16666.1"/>
    </source>
</evidence>
<accession>A0A4S4EKY7</accession>
<evidence type="ECO:0000313" key="11">
    <source>
        <dbReference type="Proteomes" id="UP000306102"/>
    </source>
</evidence>
<feature type="transmembrane region" description="Helical" evidence="8">
    <location>
        <begin position="285"/>
        <end position="306"/>
    </location>
</feature>
<keyword evidence="5 7" id="KW-0040">ANK repeat</keyword>
<dbReference type="InterPro" id="IPR036770">
    <property type="entry name" value="Ankyrin_rpt-contain_sf"/>
</dbReference>
<feature type="transmembrane region" description="Helical" evidence="8">
    <location>
        <begin position="205"/>
        <end position="222"/>
    </location>
</feature>
<protein>
    <recommendedName>
        <fullName evidence="9">PGG domain-containing protein</fullName>
    </recommendedName>
</protein>
<dbReference type="PANTHER" id="PTHR24186:SF37">
    <property type="entry name" value="PGG DOMAIN-CONTAINING PROTEIN"/>
    <property type="match status" value="1"/>
</dbReference>
<feature type="repeat" description="ANK" evidence="7">
    <location>
        <begin position="115"/>
        <end position="147"/>
    </location>
</feature>
<dbReference type="GO" id="GO:0005886">
    <property type="term" value="C:plasma membrane"/>
    <property type="evidence" value="ECO:0007669"/>
    <property type="project" value="TreeGrafter"/>
</dbReference>
<dbReference type="SMART" id="SM00248">
    <property type="entry name" value="ANK"/>
    <property type="match status" value="3"/>
</dbReference>
<gene>
    <name evidence="10" type="ORF">TEA_029716</name>
</gene>